<dbReference type="GO" id="GO:0005886">
    <property type="term" value="C:plasma membrane"/>
    <property type="evidence" value="ECO:0007669"/>
    <property type="project" value="UniProtKB-SubCell"/>
</dbReference>
<evidence type="ECO:0000259" key="8">
    <source>
        <dbReference type="PROSITE" id="PS50893"/>
    </source>
</evidence>
<evidence type="ECO:0000256" key="5">
    <source>
        <dbReference type="ARBA" id="ARBA00022989"/>
    </source>
</evidence>
<dbReference type="PROSITE" id="PS50929">
    <property type="entry name" value="ABC_TM1F"/>
    <property type="match status" value="1"/>
</dbReference>
<dbReference type="InterPro" id="IPR003593">
    <property type="entry name" value="AAA+_ATPase"/>
</dbReference>
<dbReference type="Gene3D" id="1.20.1560.10">
    <property type="entry name" value="ABC transporter type 1, transmembrane domain"/>
    <property type="match status" value="1"/>
</dbReference>
<dbReference type="InterPro" id="IPR039421">
    <property type="entry name" value="Type_1_exporter"/>
</dbReference>
<dbReference type="AlphaFoldDB" id="A0AAP3AQU3"/>
<dbReference type="Pfam" id="PF00664">
    <property type="entry name" value="ABC_membrane"/>
    <property type="match status" value="1"/>
</dbReference>
<dbReference type="InterPro" id="IPR027417">
    <property type="entry name" value="P-loop_NTPase"/>
</dbReference>
<dbReference type="SMART" id="SM00382">
    <property type="entry name" value="AAA"/>
    <property type="match status" value="1"/>
</dbReference>
<name>A0AAP3AQU3_RIEAN</name>
<feature type="transmembrane region" description="Helical" evidence="7">
    <location>
        <begin position="80"/>
        <end position="100"/>
    </location>
</feature>
<protein>
    <submittedName>
        <fullName evidence="10">ABC transporter ATP-binding protein/permease</fullName>
    </submittedName>
</protein>
<evidence type="ECO:0000256" key="6">
    <source>
        <dbReference type="ARBA" id="ARBA00023136"/>
    </source>
</evidence>
<evidence type="ECO:0000256" key="4">
    <source>
        <dbReference type="ARBA" id="ARBA00022840"/>
    </source>
</evidence>
<dbReference type="GO" id="GO:0016887">
    <property type="term" value="F:ATP hydrolysis activity"/>
    <property type="evidence" value="ECO:0007669"/>
    <property type="project" value="InterPro"/>
</dbReference>
<feature type="transmembrane region" description="Helical" evidence="7">
    <location>
        <begin position="180"/>
        <end position="200"/>
    </location>
</feature>
<dbReference type="PANTHER" id="PTHR24221:SF654">
    <property type="entry name" value="ATP-BINDING CASSETTE SUB-FAMILY B MEMBER 6"/>
    <property type="match status" value="1"/>
</dbReference>
<evidence type="ECO:0000256" key="7">
    <source>
        <dbReference type="SAM" id="Phobius"/>
    </source>
</evidence>
<dbReference type="Gene3D" id="3.40.50.300">
    <property type="entry name" value="P-loop containing nucleotide triphosphate hydrolases"/>
    <property type="match status" value="1"/>
</dbReference>
<evidence type="ECO:0000313" key="10">
    <source>
        <dbReference type="EMBL" id="MCW0523754.1"/>
    </source>
</evidence>
<evidence type="ECO:0000256" key="3">
    <source>
        <dbReference type="ARBA" id="ARBA00022741"/>
    </source>
</evidence>
<evidence type="ECO:0000313" key="11">
    <source>
        <dbReference type="Proteomes" id="UP001207440"/>
    </source>
</evidence>
<dbReference type="Pfam" id="PF00005">
    <property type="entry name" value="ABC_tran"/>
    <property type="match status" value="1"/>
</dbReference>
<evidence type="ECO:0000256" key="1">
    <source>
        <dbReference type="ARBA" id="ARBA00004651"/>
    </source>
</evidence>
<accession>A0AAP3AQU3</accession>
<gene>
    <name evidence="10" type="ORF">OKE68_05430</name>
</gene>
<dbReference type="PANTHER" id="PTHR24221">
    <property type="entry name" value="ATP-BINDING CASSETTE SUB-FAMILY B"/>
    <property type="match status" value="1"/>
</dbReference>
<dbReference type="InterPro" id="IPR036640">
    <property type="entry name" value="ABC1_TM_sf"/>
</dbReference>
<keyword evidence="4 10" id="KW-0067">ATP-binding</keyword>
<dbReference type="EMBL" id="JAOZYT010000026">
    <property type="protein sequence ID" value="MCW0523754.1"/>
    <property type="molecule type" value="Genomic_DNA"/>
</dbReference>
<feature type="domain" description="ABC transmembrane type-1" evidence="9">
    <location>
        <begin position="27"/>
        <end position="322"/>
    </location>
</feature>
<dbReference type="SUPFAM" id="SSF52540">
    <property type="entry name" value="P-loop containing nucleoside triphosphate hydrolases"/>
    <property type="match status" value="1"/>
</dbReference>
<dbReference type="InterPro" id="IPR003439">
    <property type="entry name" value="ABC_transporter-like_ATP-bd"/>
</dbReference>
<dbReference type="GO" id="GO:0005524">
    <property type="term" value="F:ATP binding"/>
    <property type="evidence" value="ECO:0007669"/>
    <property type="project" value="UniProtKB-KW"/>
</dbReference>
<keyword evidence="2 7" id="KW-0812">Transmembrane</keyword>
<reference evidence="10" key="1">
    <citation type="submission" date="2022-10" db="EMBL/GenBank/DDBJ databases">
        <title>Sifting through the core-genome to identify putative cross-protective antigens against Riemerella anatipestifer.</title>
        <authorList>
            <person name="Zheng X."/>
            <person name="Zhang W."/>
        </authorList>
    </citation>
    <scope>NUCLEOTIDE SEQUENCE</scope>
    <source>
        <strain evidence="10">ZWRA178</strain>
    </source>
</reference>
<dbReference type="GO" id="GO:0034040">
    <property type="term" value="F:ATPase-coupled lipid transmembrane transporter activity"/>
    <property type="evidence" value="ECO:0007669"/>
    <property type="project" value="TreeGrafter"/>
</dbReference>
<feature type="transmembrane region" description="Helical" evidence="7">
    <location>
        <begin position="21"/>
        <end position="45"/>
    </location>
</feature>
<dbReference type="Proteomes" id="UP001207440">
    <property type="component" value="Unassembled WGS sequence"/>
</dbReference>
<comment type="caution">
    <text evidence="10">The sequence shown here is derived from an EMBL/GenBank/DDBJ whole genome shotgun (WGS) entry which is preliminary data.</text>
</comment>
<dbReference type="GO" id="GO:0140359">
    <property type="term" value="F:ABC-type transporter activity"/>
    <property type="evidence" value="ECO:0007669"/>
    <property type="project" value="InterPro"/>
</dbReference>
<evidence type="ECO:0000256" key="2">
    <source>
        <dbReference type="ARBA" id="ARBA00022692"/>
    </source>
</evidence>
<proteinExistence type="predicted"/>
<feature type="domain" description="ABC transporter" evidence="8">
    <location>
        <begin position="355"/>
        <end position="590"/>
    </location>
</feature>
<feature type="transmembrane region" description="Helical" evidence="7">
    <location>
        <begin position="274"/>
        <end position="304"/>
    </location>
</feature>
<keyword evidence="3" id="KW-0547">Nucleotide-binding</keyword>
<dbReference type="SUPFAM" id="SSF90123">
    <property type="entry name" value="ABC transporter transmembrane region"/>
    <property type="match status" value="1"/>
</dbReference>
<dbReference type="PROSITE" id="PS50893">
    <property type="entry name" value="ABC_TRANSPORTER_2"/>
    <property type="match status" value="1"/>
</dbReference>
<evidence type="ECO:0000259" key="9">
    <source>
        <dbReference type="PROSITE" id="PS50929"/>
    </source>
</evidence>
<dbReference type="InterPro" id="IPR017871">
    <property type="entry name" value="ABC_transporter-like_CS"/>
</dbReference>
<dbReference type="PROSITE" id="PS00211">
    <property type="entry name" value="ABC_TRANSPORTER_1"/>
    <property type="match status" value="1"/>
</dbReference>
<organism evidence="10 11">
    <name type="scientific">Riemerella anatipestifer</name>
    <name type="common">Moraxella anatipestifer</name>
    <dbReference type="NCBI Taxonomy" id="34085"/>
    <lineage>
        <taxon>Bacteria</taxon>
        <taxon>Pseudomonadati</taxon>
        <taxon>Bacteroidota</taxon>
        <taxon>Flavobacteriia</taxon>
        <taxon>Flavobacteriales</taxon>
        <taxon>Weeksellaceae</taxon>
        <taxon>Riemerella</taxon>
    </lineage>
</organism>
<comment type="subcellular location">
    <subcellularLocation>
        <location evidence="1">Cell membrane</location>
        <topology evidence="1">Multi-pass membrane protein</topology>
    </subcellularLocation>
</comment>
<keyword evidence="5 7" id="KW-1133">Transmembrane helix</keyword>
<keyword evidence="6 7" id="KW-0472">Membrane</keyword>
<sequence length="593" mass="67133">MKNNTTSSLGFFNYFRRIIGWHIYGYILLNFLVGILDGLGLAMFIPLLSIATGDATNNESLGQLEFLVIAIKRLGIELNLATALGLMISLFVFKGIFFYIRTIYFTKIRLVAMRKIRWNLLLGFKDLSYEGFTKLDAGRIQNNMIGEVDRLVNAMVTYFVSIQHVVMLLTYVVLAFLSNWQFAIMVGIGGGLTNIFYKYINKKTKEYSRKQSFIGHDFNGNLIQAINNFKYLKATNYFKTYERKLKNNIWVSEDISFKMGKIGAIAESLREPMIIIIIAMVILVQVNVMGGSFGSILVSLLLFYRALAHLVSMQNAWNNFMRTSAGLESVEFILSEFKHYQELHLRDEISSIGTISAKEVSITYGQTPILKNINLDIAPRSSVALVGESGAGKTTLANVLCGLLPPHDGEVFVDGNSLYKSNLDSFRNKVGYITQEPVIFDDSIFNNVTFWAEKTSENVERFWRTMEMVSMKAFVEGVEDKENARLGNNGILVSGGQKQRISIARELYKEVELLVMDEATSALDSETEKHIKESIDMLQGKFTMIIIAHRLSTVKNVDQVYLMEKGEIINQGTFGELLNKSERFKKMVELQEV</sequence>
<dbReference type="InterPro" id="IPR011527">
    <property type="entry name" value="ABC1_TM_dom"/>
</dbReference>
<dbReference type="RefSeq" id="WP_064970390.1">
    <property type="nucleotide sequence ID" value="NZ_CP029760.1"/>
</dbReference>
<feature type="transmembrane region" description="Helical" evidence="7">
    <location>
        <begin position="151"/>
        <end position="174"/>
    </location>
</feature>